<dbReference type="Pfam" id="PF17917">
    <property type="entry name" value="RT_RNaseH"/>
    <property type="match status" value="1"/>
</dbReference>
<dbReference type="GO" id="GO:0042575">
    <property type="term" value="C:DNA polymerase complex"/>
    <property type="evidence" value="ECO:0007669"/>
    <property type="project" value="UniProtKB-ARBA"/>
</dbReference>
<dbReference type="Pfam" id="PF00665">
    <property type="entry name" value="rve"/>
    <property type="match status" value="1"/>
</dbReference>
<dbReference type="Pfam" id="PF00078">
    <property type="entry name" value="RVT_1"/>
    <property type="match status" value="1"/>
</dbReference>
<sequence length="2046" mass="231803">MTSPSRRSKRVAAKNARNRLQEMAEYERNSSDDDANSVTKQTAAHTEKYNVDASAESQDEDWKRGRTPKYRQRASSMNWQETVRALIGMRPDMAPALMGILQESEPNKVADQAKASPHLVIPNVDNLARTTPPASPAAFFDPNGVRPTEQPMMQPQGVPSHGNFALPNAYTSYGAGMIPPWQGQPLPNTPPMASAMNYQSMWQPWQQPFVQQQIDANQQIAELTNQLNTVLNMQVSSARRQELKELKPLTGFESAGKLKNFFRRFEEMTAGCDPAKKSSYLREKCEDRALRIFEKVSKDRHASYDEVKKQMTQQISESSTESVEAIHLLTQGLKRAYSESVRDYSNRVARTVKTAFPTADDSSSEMLLCYYFRIGLNNNQLSTAMTSLQNLSFEETVSHAIRMDTELSAIRGGSIGHNTRRTEMQRPSSHDQMVSRRQPEQSRPQPSRHQASMGFRPPTGPNHSRQDGQRSAQQGHMFPQQNRPSFTEIRHSNGNNNRANQVQHDEGKKKKSEEEKRAKPSGSVPTLQLEVKGLFVRGLLDTGASISIMSQGCYAAIAGEEGRLVHVADRRPCIASNGQPLKVIGEVDLPVQYKQTELPTARFTVAADTFGHDMIIGTDLLEQLGFEFFDRRNGCHHSLSSLHEIDRSPRNQQTPVRIMLTTRVQPKESKVVKVHFDRKKDALYIMEPRHINDDTTRLESALVGNDTEVVNWLIHNKSQTPIHLESESILGYASEVERIFDNNLSVSPEEGTSDRVFTCFSREDDGDLPFTLQLQDSTSSKDGAEQRLETLLKYMRERCGPVSQDMWNTIEQLVTDAADCFAVNDSELTQSDIVTHRIDTGSAAPIRANRRLVPQAMRKDVIAMVQKYLAQGVIRKSHSPWASPIVLVKKKDGSIRMCVDYRKLNNVTEKDAFPVPNINEMLSSFCNKKYFSTFDLLSGYWQIRMDPDSVQKTAFTSPLGLYEFTVMPFGLTNAVATFQRAIEGIFEDILTQYVFVYVDDILVASETWEEHILHLKEVLKRLKNAGLRLKAQKCCLAKDEVQFLGHLLTADGLKMDPEKVAPMRDYPEPKNVKELQRFLGLASYNRKFVEGFAQIASPLHRLIKPKTPFAFDENCRKAFQTLRKKMCQEVTLQFPDFDAAQSNPKRRFVIMTDASIDGLGAVLCQGDKDGHYRPIHFASRRSSEAERKYPAFDLEALAIRFACEKFEQYIRFTPCMVLTDHRPLVGAFSNRRCDSKRVDRYVSELLTHFQLEIIHISGKKNVMADAISRAFGTPTPSPRETVDEAGTAMAITIRPGEWKARLKEDEEFKSLINYLDDGSLPTDVDESSKVVEMSASYSTDENHLYFVDTNGNKKKVVPKTARQALLQEIHAGTVGVHASAPKLYDSLAREYYWKGMRKTCEDLCIACETCALNRTARKTTPPLESIRTTDVMELLCVDLLKMGPSRRGNLYAVVMIDHFSRFLCTAAVRDKSSTSVVSAIMEGWIYRFGVPKRLHSDNGTEFRNSTMQEMCDGLGIARSTSSPYHPQGNGSAERANRAILAMLRKSLTSRYDWDERLPVVTYAHNALVHRSTQISPFELVFGRPAKLPIVDECEHQPDERNIVDFDSYAEMLRENRRWLTEQARTNVEAAAAEQERQYNRRNNVRAHDFVIGDRVFVKRPRMEVSRKQHHKLQPLNEGPFNVTGTRRSLIEIEKPDREKEWIRVERATRCPDTIARVNVVRVDPSVSDVKKKDMMKTRQMTCSSPEGDTMDKYRRSRSPLVRERPRSPPVRRRLRSRERSESRSPLKRRPTRPVARPHGRQEEAAADPGPKVNSVVGMVRLAEGRPPQRGKPMQPNRVNPTKRARTAQAPGKDAPGEVKPQQTKYGLLGDSFAKAVEHSVKNPLDTTLTVSDINAWSHRREVSRYLVCLGHAFTIVNTVKSTIEALTKLFARCYKEHPGLFFDIVAPPPCPLQLNTYDDYANSLFKLATRFRNVSYIGTKRYHSISAIYFFGTAVCTTTVNRDGSLTATGRRWVAANLREVFEVPLKFKEKKTDETAKKREGGPKA</sequence>
<dbReference type="SUPFAM" id="SSF50630">
    <property type="entry name" value="Acid proteases"/>
    <property type="match status" value="1"/>
</dbReference>
<evidence type="ECO:0000256" key="2">
    <source>
        <dbReference type="ARBA" id="ARBA00022670"/>
    </source>
</evidence>
<dbReference type="PANTHER" id="PTHR37984:SF5">
    <property type="entry name" value="PROTEIN NYNRIN-LIKE"/>
    <property type="match status" value="1"/>
</dbReference>
<dbReference type="InterPro" id="IPR021109">
    <property type="entry name" value="Peptidase_aspartic_dom_sf"/>
</dbReference>
<dbReference type="FunFam" id="3.30.70.270:FF:000020">
    <property type="entry name" value="Transposon Tf2-6 polyprotein-like Protein"/>
    <property type="match status" value="1"/>
</dbReference>
<keyword evidence="4" id="KW-0548">Nucleotidyltransferase</keyword>
<evidence type="ECO:0000256" key="7">
    <source>
        <dbReference type="ARBA" id="ARBA00022801"/>
    </source>
</evidence>
<evidence type="ECO:0000259" key="10">
    <source>
        <dbReference type="PROSITE" id="PS50175"/>
    </source>
</evidence>
<dbReference type="PROSITE" id="PS00141">
    <property type="entry name" value="ASP_PROTEASE"/>
    <property type="match status" value="1"/>
</dbReference>
<organism evidence="13 14">
    <name type="scientific">Steinernema hermaphroditum</name>
    <dbReference type="NCBI Taxonomy" id="289476"/>
    <lineage>
        <taxon>Eukaryota</taxon>
        <taxon>Metazoa</taxon>
        <taxon>Ecdysozoa</taxon>
        <taxon>Nematoda</taxon>
        <taxon>Chromadorea</taxon>
        <taxon>Rhabditida</taxon>
        <taxon>Tylenchina</taxon>
        <taxon>Panagrolaimomorpha</taxon>
        <taxon>Strongyloidoidea</taxon>
        <taxon>Steinernematidae</taxon>
        <taxon>Steinernema</taxon>
    </lineage>
</organism>
<feature type="compositionally biased region" description="Basic and acidic residues" evidence="9">
    <location>
        <begin position="503"/>
        <end position="518"/>
    </location>
</feature>
<dbReference type="Gene3D" id="3.30.70.270">
    <property type="match status" value="2"/>
</dbReference>
<evidence type="ECO:0000256" key="8">
    <source>
        <dbReference type="ARBA" id="ARBA00022918"/>
    </source>
</evidence>
<dbReference type="SUPFAM" id="SSF56672">
    <property type="entry name" value="DNA/RNA polymerases"/>
    <property type="match status" value="1"/>
</dbReference>
<dbReference type="FunFam" id="3.10.10.10:FF:000007">
    <property type="entry name" value="Retrovirus-related Pol polyprotein from transposon 17.6-like Protein"/>
    <property type="match status" value="1"/>
</dbReference>
<dbReference type="PROSITE" id="PS50878">
    <property type="entry name" value="RT_POL"/>
    <property type="match status" value="1"/>
</dbReference>
<evidence type="ECO:0000313" key="13">
    <source>
        <dbReference type="EMBL" id="KAK0413959.1"/>
    </source>
</evidence>
<dbReference type="InterPro" id="IPR012337">
    <property type="entry name" value="RNaseH-like_sf"/>
</dbReference>
<feature type="compositionally biased region" description="Basic residues" evidence="9">
    <location>
        <begin position="1"/>
        <end position="12"/>
    </location>
</feature>
<evidence type="ECO:0000259" key="11">
    <source>
        <dbReference type="PROSITE" id="PS50878"/>
    </source>
</evidence>
<keyword evidence="3" id="KW-0808">Transferase</keyword>
<keyword evidence="8" id="KW-0695">RNA-directed DNA polymerase</keyword>
<protein>
    <recommendedName>
        <fullName evidence="1">RNA-directed DNA polymerase</fullName>
        <ecNumber evidence="1">2.7.7.49</ecNumber>
    </recommendedName>
</protein>
<feature type="region of interest" description="Disordered" evidence="9">
    <location>
        <begin position="1"/>
        <end position="76"/>
    </location>
</feature>
<evidence type="ECO:0000256" key="4">
    <source>
        <dbReference type="ARBA" id="ARBA00022695"/>
    </source>
</evidence>
<dbReference type="GO" id="GO:0004190">
    <property type="term" value="F:aspartic-type endopeptidase activity"/>
    <property type="evidence" value="ECO:0007669"/>
    <property type="project" value="InterPro"/>
</dbReference>
<feature type="domain" description="Reverse transcriptase" evidence="11">
    <location>
        <begin position="869"/>
        <end position="1048"/>
    </location>
</feature>
<dbReference type="GO" id="GO:0003676">
    <property type="term" value="F:nucleic acid binding"/>
    <property type="evidence" value="ECO:0007669"/>
    <property type="project" value="InterPro"/>
</dbReference>
<dbReference type="InterPro" id="IPR001584">
    <property type="entry name" value="Integrase_cat-core"/>
</dbReference>
<accession>A0AA39LYG7</accession>
<dbReference type="GO" id="GO:0003964">
    <property type="term" value="F:RNA-directed DNA polymerase activity"/>
    <property type="evidence" value="ECO:0007669"/>
    <property type="project" value="UniProtKB-KW"/>
</dbReference>
<dbReference type="InterPro" id="IPR001969">
    <property type="entry name" value="Aspartic_peptidase_AS"/>
</dbReference>
<evidence type="ECO:0000256" key="3">
    <source>
        <dbReference type="ARBA" id="ARBA00022679"/>
    </source>
</evidence>
<dbReference type="CDD" id="cd00303">
    <property type="entry name" value="retropepsin_like"/>
    <property type="match status" value="1"/>
</dbReference>
<dbReference type="Gene3D" id="2.40.70.10">
    <property type="entry name" value="Acid Proteases"/>
    <property type="match status" value="1"/>
</dbReference>
<dbReference type="InterPro" id="IPR000477">
    <property type="entry name" value="RT_dom"/>
</dbReference>
<dbReference type="InterPro" id="IPR041588">
    <property type="entry name" value="Integrase_H2C2"/>
</dbReference>
<gene>
    <name evidence="13" type="ORF">QR680_007081</name>
</gene>
<keyword evidence="6" id="KW-0255">Endonuclease</keyword>
<dbReference type="PROSITE" id="PS50994">
    <property type="entry name" value="INTEGRASE"/>
    <property type="match status" value="1"/>
</dbReference>
<feature type="region of interest" description="Disordered" evidence="9">
    <location>
        <begin position="1727"/>
        <end position="1861"/>
    </location>
</feature>
<proteinExistence type="predicted"/>
<feature type="domain" description="Peptidase A2" evidence="10">
    <location>
        <begin position="536"/>
        <end position="551"/>
    </location>
</feature>
<dbReference type="InterPro" id="IPR043128">
    <property type="entry name" value="Rev_trsase/Diguanyl_cyclase"/>
</dbReference>
<evidence type="ECO:0000256" key="6">
    <source>
        <dbReference type="ARBA" id="ARBA00022759"/>
    </source>
</evidence>
<feature type="compositionally biased region" description="Basic and acidic residues" evidence="9">
    <location>
        <begin position="19"/>
        <end position="31"/>
    </location>
</feature>
<keyword evidence="7" id="KW-0378">Hydrolase</keyword>
<feature type="region of interest" description="Disordered" evidence="9">
    <location>
        <begin position="409"/>
        <end position="524"/>
    </location>
</feature>
<dbReference type="Gene3D" id="1.10.340.70">
    <property type="match status" value="1"/>
</dbReference>
<feature type="compositionally biased region" description="Basic residues" evidence="9">
    <location>
        <begin position="1785"/>
        <end position="1798"/>
    </location>
</feature>
<dbReference type="InterPro" id="IPR050951">
    <property type="entry name" value="Retrovirus_Pol_polyprotein"/>
</dbReference>
<dbReference type="CDD" id="cd01647">
    <property type="entry name" value="RT_LTR"/>
    <property type="match status" value="1"/>
</dbReference>
<dbReference type="PROSITE" id="PS50175">
    <property type="entry name" value="ASP_PROT_RETROV"/>
    <property type="match status" value="1"/>
</dbReference>
<dbReference type="Pfam" id="PF17921">
    <property type="entry name" value="Integrase_H2C2"/>
    <property type="match status" value="1"/>
</dbReference>
<keyword evidence="2" id="KW-0645">Protease</keyword>
<comment type="caution">
    <text evidence="13">The sequence shown here is derived from an EMBL/GenBank/DDBJ whole genome shotgun (WGS) entry which is preliminary data.</text>
</comment>
<dbReference type="PANTHER" id="PTHR37984">
    <property type="entry name" value="PROTEIN CBG26694"/>
    <property type="match status" value="1"/>
</dbReference>
<feature type="compositionally biased region" description="Polar residues" evidence="9">
    <location>
        <begin position="441"/>
        <end position="450"/>
    </location>
</feature>
<dbReference type="GO" id="GO:0015074">
    <property type="term" value="P:DNA integration"/>
    <property type="evidence" value="ECO:0007669"/>
    <property type="project" value="InterPro"/>
</dbReference>
<dbReference type="Gene3D" id="3.10.10.10">
    <property type="entry name" value="HIV Type 1 Reverse Transcriptase, subunit A, domain 1"/>
    <property type="match status" value="1"/>
</dbReference>
<evidence type="ECO:0000256" key="1">
    <source>
        <dbReference type="ARBA" id="ARBA00012493"/>
    </source>
</evidence>
<feature type="compositionally biased region" description="Polar residues" evidence="9">
    <location>
        <begin position="492"/>
        <end position="502"/>
    </location>
</feature>
<feature type="compositionally biased region" description="Polar residues" evidence="9">
    <location>
        <begin position="469"/>
        <end position="485"/>
    </location>
</feature>
<dbReference type="GO" id="GO:0004519">
    <property type="term" value="F:endonuclease activity"/>
    <property type="evidence" value="ECO:0007669"/>
    <property type="project" value="UniProtKB-KW"/>
</dbReference>
<keyword evidence="14" id="KW-1185">Reference proteome</keyword>
<dbReference type="InterPro" id="IPR036397">
    <property type="entry name" value="RNaseH_sf"/>
</dbReference>
<dbReference type="InterPro" id="IPR043502">
    <property type="entry name" value="DNA/RNA_pol_sf"/>
</dbReference>
<dbReference type="GO" id="GO:0006508">
    <property type="term" value="P:proteolysis"/>
    <property type="evidence" value="ECO:0007669"/>
    <property type="project" value="UniProtKB-KW"/>
</dbReference>
<name>A0AA39LYG7_9BILA</name>
<keyword evidence="5" id="KW-0540">Nuclease</keyword>
<dbReference type="EC" id="2.7.7.49" evidence="1"/>
<dbReference type="SUPFAM" id="SSF53098">
    <property type="entry name" value="Ribonuclease H-like"/>
    <property type="match status" value="1"/>
</dbReference>
<evidence type="ECO:0000256" key="9">
    <source>
        <dbReference type="SAM" id="MobiDB-lite"/>
    </source>
</evidence>
<dbReference type="Proteomes" id="UP001175271">
    <property type="component" value="Unassembled WGS sequence"/>
</dbReference>
<dbReference type="CDD" id="cd09274">
    <property type="entry name" value="RNase_HI_RT_Ty3"/>
    <property type="match status" value="1"/>
</dbReference>
<dbReference type="InterPro" id="IPR041373">
    <property type="entry name" value="RT_RNaseH"/>
</dbReference>
<evidence type="ECO:0000256" key="5">
    <source>
        <dbReference type="ARBA" id="ARBA00022722"/>
    </source>
</evidence>
<dbReference type="FunFam" id="3.30.420.10:FF:000032">
    <property type="entry name" value="Retrovirus-related Pol polyprotein from transposon 297-like Protein"/>
    <property type="match status" value="1"/>
</dbReference>
<dbReference type="EMBL" id="JAUCMV010000003">
    <property type="protein sequence ID" value="KAK0413959.1"/>
    <property type="molecule type" value="Genomic_DNA"/>
</dbReference>
<dbReference type="InterPro" id="IPR001995">
    <property type="entry name" value="Peptidase_A2_cat"/>
</dbReference>
<reference evidence="13" key="1">
    <citation type="submission" date="2023-06" db="EMBL/GenBank/DDBJ databases">
        <title>Genomic analysis of the entomopathogenic nematode Steinernema hermaphroditum.</title>
        <authorList>
            <person name="Schwarz E.M."/>
            <person name="Heppert J.K."/>
            <person name="Baniya A."/>
            <person name="Schwartz H.T."/>
            <person name="Tan C.-H."/>
            <person name="Antoshechkin I."/>
            <person name="Sternberg P.W."/>
            <person name="Goodrich-Blair H."/>
            <person name="Dillman A.R."/>
        </authorList>
    </citation>
    <scope>NUCLEOTIDE SEQUENCE</scope>
    <source>
        <strain evidence="13">PS9179</strain>
        <tissue evidence="13">Whole animal</tissue>
    </source>
</reference>
<dbReference type="Gene3D" id="3.30.420.10">
    <property type="entry name" value="Ribonuclease H-like superfamily/Ribonuclease H"/>
    <property type="match status" value="1"/>
</dbReference>
<evidence type="ECO:0000313" key="14">
    <source>
        <dbReference type="Proteomes" id="UP001175271"/>
    </source>
</evidence>
<evidence type="ECO:0000259" key="12">
    <source>
        <dbReference type="PROSITE" id="PS50994"/>
    </source>
</evidence>
<feature type="domain" description="Integrase catalytic" evidence="12">
    <location>
        <begin position="1417"/>
        <end position="1584"/>
    </location>
</feature>